<keyword evidence="1" id="KW-0472">Membrane</keyword>
<dbReference type="OrthoDB" id="1798365at2"/>
<sequence>MEGKKIIRAVISIGLVVALITIIFVSQGHDPNNPHASIPREEWISGEKGHGFSVKNNQNPQKQCYRCHVKQDLGGKSYCQSCHDASGVDYALPD</sequence>
<dbReference type="Proteomes" id="UP000054623">
    <property type="component" value="Unassembled WGS sequence"/>
</dbReference>
<organism evidence="2">
    <name type="scientific">Desulfitobacterium hafniense</name>
    <name type="common">Desulfitobacterium frappieri</name>
    <dbReference type="NCBI Taxonomy" id="49338"/>
    <lineage>
        <taxon>Bacteria</taxon>
        <taxon>Bacillati</taxon>
        <taxon>Bacillota</taxon>
        <taxon>Clostridia</taxon>
        <taxon>Eubacteriales</taxon>
        <taxon>Desulfitobacteriaceae</taxon>
        <taxon>Desulfitobacterium</taxon>
    </lineage>
</organism>
<reference evidence="3 4" key="2">
    <citation type="submission" date="2015-12" db="EMBL/GenBank/DDBJ databases">
        <title>Draft Genome Sequence of Desulfitobacterium hafniense Strain DH, a Sulfate-reducing Bacterium Isolated from Paddy Soils.</title>
        <authorList>
            <person name="Bao P."/>
            <person name="Zhang X."/>
            <person name="Li G."/>
        </authorList>
    </citation>
    <scope>NUCLEOTIDE SEQUENCE [LARGE SCALE GENOMIC DNA]</scope>
    <source>
        <strain evidence="3 4">DH</strain>
    </source>
</reference>
<dbReference type="EMBL" id="LK996017">
    <property type="protein sequence ID" value="CDX02286.1"/>
    <property type="molecule type" value="Genomic_DNA"/>
</dbReference>
<dbReference type="RefSeq" id="WP_005811205.1">
    <property type="nucleotide sequence ID" value="NZ_CABKQQ010000029.1"/>
</dbReference>
<dbReference type="InterPro" id="IPR036280">
    <property type="entry name" value="Multihaem_cyt_sf"/>
</dbReference>
<protein>
    <submittedName>
        <fullName evidence="2">Multihaem cytochrome</fullName>
    </submittedName>
</protein>
<keyword evidence="1" id="KW-0812">Transmembrane</keyword>
<gene>
    <name evidence="3" type="ORF">AT727_11440</name>
    <name evidence="2" type="ORF">DPCES_2399</name>
</gene>
<proteinExistence type="predicted"/>
<name>A0A098B333_DESHA</name>
<dbReference type="PATRIC" id="fig|49338.4.peg.2580"/>
<evidence type="ECO:0000256" key="1">
    <source>
        <dbReference type="SAM" id="Phobius"/>
    </source>
</evidence>
<dbReference type="EMBL" id="LOCK01000061">
    <property type="protein sequence ID" value="KTE89951.1"/>
    <property type="molecule type" value="Genomic_DNA"/>
</dbReference>
<accession>A0A098B333</accession>
<dbReference type="AlphaFoldDB" id="A0A098B333"/>
<dbReference type="SUPFAM" id="SSF48695">
    <property type="entry name" value="Multiheme cytochromes"/>
    <property type="match status" value="1"/>
</dbReference>
<evidence type="ECO:0000313" key="2">
    <source>
        <dbReference type="EMBL" id="CDX02286.1"/>
    </source>
</evidence>
<keyword evidence="1" id="KW-1133">Transmembrane helix</keyword>
<feature type="transmembrane region" description="Helical" evidence="1">
    <location>
        <begin position="6"/>
        <end position="25"/>
    </location>
</feature>
<evidence type="ECO:0000313" key="3">
    <source>
        <dbReference type="EMBL" id="KTE89951.1"/>
    </source>
</evidence>
<evidence type="ECO:0000313" key="4">
    <source>
        <dbReference type="Proteomes" id="UP000054623"/>
    </source>
</evidence>
<reference evidence="2" key="1">
    <citation type="submission" date="2014-07" db="EMBL/GenBank/DDBJ databases">
        <authorList>
            <person name="Hornung V.Bastian."/>
        </authorList>
    </citation>
    <scope>NUCLEOTIDE SEQUENCE</scope>
    <source>
        <strain evidence="2">PCE-S</strain>
    </source>
</reference>